<reference evidence="3" key="1">
    <citation type="submission" date="2022-11" db="UniProtKB">
        <authorList>
            <consortium name="WormBaseParasite"/>
        </authorList>
    </citation>
    <scope>IDENTIFICATION</scope>
</reference>
<evidence type="ECO:0000256" key="1">
    <source>
        <dbReference type="SAM" id="Phobius"/>
    </source>
</evidence>
<protein>
    <submittedName>
        <fullName evidence="3">Uncharacterized protein</fullName>
    </submittedName>
</protein>
<dbReference type="Proteomes" id="UP000887564">
    <property type="component" value="Unplaced"/>
</dbReference>
<feature type="transmembrane region" description="Helical" evidence="1">
    <location>
        <begin position="138"/>
        <end position="158"/>
    </location>
</feature>
<keyword evidence="1" id="KW-1133">Transmembrane helix</keyword>
<sequence>LAYSQYFFYWKCRFCRIDVYFSFRLIYFWYISVNITIRGFFLQIIQSPKNRWRRLTSEATRPGPYPVALISGQFHQHYKKFSPEELRRLPFGTILDYEYLLPPKRGTSPPPVIVHDEELLSPLSNEADQDTLPTLQSLLMYVLMMVSLYSLCYSFDLFCVECGQFSL</sequence>
<proteinExistence type="predicted"/>
<organism evidence="2 3">
    <name type="scientific">Parascaris equorum</name>
    <name type="common">Equine roundworm</name>
    <dbReference type="NCBI Taxonomy" id="6256"/>
    <lineage>
        <taxon>Eukaryota</taxon>
        <taxon>Metazoa</taxon>
        <taxon>Ecdysozoa</taxon>
        <taxon>Nematoda</taxon>
        <taxon>Chromadorea</taxon>
        <taxon>Rhabditida</taxon>
        <taxon>Spirurina</taxon>
        <taxon>Ascaridomorpha</taxon>
        <taxon>Ascaridoidea</taxon>
        <taxon>Ascarididae</taxon>
        <taxon>Parascaris</taxon>
    </lineage>
</organism>
<keyword evidence="1" id="KW-0472">Membrane</keyword>
<dbReference type="WBParaSite" id="PEQ_0000182101-mRNA-1">
    <property type="protein sequence ID" value="PEQ_0000182101-mRNA-1"/>
    <property type="gene ID" value="PEQ_0000182101"/>
</dbReference>
<dbReference type="AlphaFoldDB" id="A0A914R5U0"/>
<keyword evidence="1" id="KW-0812">Transmembrane</keyword>
<name>A0A914R5U0_PAREQ</name>
<evidence type="ECO:0000313" key="2">
    <source>
        <dbReference type="Proteomes" id="UP000887564"/>
    </source>
</evidence>
<keyword evidence="2" id="KW-1185">Reference proteome</keyword>
<accession>A0A914R5U0</accession>
<feature type="transmembrane region" description="Helical" evidence="1">
    <location>
        <begin position="26"/>
        <end position="45"/>
    </location>
</feature>
<evidence type="ECO:0000313" key="3">
    <source>
        <dbReference type="WBParaSite" id="PEQ_0000182101-mRNA-1"/>
    </source>
</evidence>